<dbReference type="RefSeq" id="WP_188715486.1">
    <property type="nucleotide sequence ID" value="NZ_BAABBD010000001.1"/>
</dbReference>
<feature type="compositionally biased region" description="Basic and acidic residues" evidence="1">
    <location>
        <begin position="1"/>
        <end position="31"/>
    </location>
</feature>
<keyword evidence="2" id="KW-1133">Transmembrane helix</keyword>
<evidence type="ECO:0000256" key="1">
    <source>
        <dbReference type="SAM" id="MobiDB-lite"/>
    </source>
</evidence>
<evidence type="ECO:0000313" key="3">
    <source>
        <dbReference type="EMBL" id="GGN78337.1"/>
    </source>
</evidence>
<name>A0ABQ2KCS7_9MICO</name>
<evidence type="ECO:0008006" key="5">
    <source>
        <dbReference type="Google" id="ProtNLM"/>
    </source>
</evidence>
<accession>A0ABQ2KCS7</accession>
<keyword evidence="2" id="KW-0812">Transmembrane</keyword>
<protein>
    <recommendedName>
        <fullName evidence="5">DUF4190 domain-containing protein</fullName>
    </recommendedName>
</protein>
<gene>
    <name evidence="3" type="ORF">GCM10010968_03990</name>
</gene>
<reference evidence="4" key="1">
    <citation type="journal article" date="2019" name="Int. J. Syst. Evol. Microbiol.">
        <title>The Global Catalogue of Microorganisms (GCM) 10K type strain sequencing project: providing services to taxonomists for standard genome sequencing and annotation.</title>
        <authorList>
            <consortium name="The Broad Institute Genomics Platform"/>
            <consortium name="The Broad Institute Genome Sequencing Center for Infectious Disease"/>
            <person name="Wu L."/>
            <person name="Ma J."/>
        </authorList>
    </citation>
    <scope>NUCLEOTIDE SEQUENCE [LARGE SCALE GENOMIC DNA]</scope>
    <source>
        <strain evidence="4">CGMCC 1.6960</strain>
    </source>
</reference>
<dbReference type="Proteomes" id="UP000626982">
    <property type="component" value="Unassembled WGS sequence"/>
</dbReference>
<dbReference type="EMBL" id="BMLM01000001">
    <property type="protein sequence ID" value="GGN78337.1"/>
    <property type="molecule type" value="Genomic_DNA"/>
</dbReference>
<keyword evidence="2" id="KW-0472">Membrane</keyword>
<feature type="region of interest" description="Disordered" evidence="1">
    <location>
        <begin position="1"/>
        <end position="68"/>
    </location>
</feature>
<sequence>MADESGEGRGDSRWARPGSRPREAPRAEPRSEASAWVRGPRERRMVEPVSGVPVPELPWEAPPEDPAGARREPSILPVAIGVSLLAVLACVPHWVAPTVALMVSLVGIPIAWGFRRISAGRRRIQYVVVVIALLLCATLAVVAPMLWLQAGVLQPLEVPGTD</sequence>
<keyword evidence="4" id="KW-1185">Reference proteome</keyword>
<feature type="transmembrane region" description="Helical" evidence="2">
    <location>
        <begin position="126"/>
        <end position="147"/>
    </location>
</feature>
<feature type="transmembrane region" description="Helical" evidence="2">
    <location>
        <begin position="94"/>
        <end position="114"/>
    </location>
</feature>
<organism evidence="3 4">
    <name type="scientific">Agrococcus terreus</name>
    <dbReference type="NCBI Taxonomy" id="574649"/>
    <lineage>
        <taxon>Bacteria</taxon>
        <taxon>Bacillati</taxon>
        <taxon>Actinomycetota</taxon>
        <taxon>Actinomycetes</taxon>
        <taxon>Micrococcales</taxon>
        <taxon>Microbacteriaceae</taxon>
        <taxon>Agrococcus</taxon>
    </lineage>
</organism>
<comment type="caution">
    <text evidence="3">The sequence shown here is derived from an EMBL/GenBank/DDBJ whole genome shotgun (WGS) entry which is preliminary data.</text>
</comment>
<evidence type="ECO:0000313" key="4">
    <source>
        <dbReference type="Proteomes" id="UP000626982"/>
    </source>
</evidence>
<proteinExistence type="predicted"/>
<evidence type="ECO:0000256" key="2">
    <source>
        <dbReference type="SAM" id="Phobius"/>
    </source>
</evidence>